<dbReference type="RefSeq" id="WP_092161780.1">
    <property type="nucleotide sequence ID" value="NZ_FNGA01000004.1"/>
</dbReference>
<gene>
    <name evidence="1" type="ORF">SAMN05660337_2595</name>
</gene>
<keyword evidence="2" id="KW-1185">Reference proteome</keyword>
<dbReference type="OrthoDB" id="5458662at2"/>
<reference evidence="2" key="1">
    <citation type="submission" date="2016-10" db="EMBL/GenBank/DDBJ databases">
        <authorList>
            <person name="Varghese N."/>
            <person name="Submissions S."/>
        </authorList>
    </citation>
    <scope>NUCLEOTIDE SEQUENCE [LARGE SCALE GENOMIC DNA]</scope>
    <source>
        <strain evidence="2">DSM 16995</strain>
    </source>
</reference>
<dbReference type="Proteomes" id="UP000199053">
    <property type="component" value="Unassembled WGS sequence"/>
</dbReference>
<sequence length="99" mass="11257">MTKDRDMQDIAAEYAGYFDFDFGDSGVILNLTEEAPPELLRMIKDLFGNDTQEALVKVYEALNTVSEADDVFNCEVDEKICTLTIFCKIVRHLEKIAKN</sequence>
<dbReference type="EMBL" id="FNGA01000004">
    <property type="protein sequence ID" value="SDL31013.1"/>
    <property type="molecule type" value="Genomic_DNA"/>
</dbReference>
<name>A0A1G9J1C7_9BACT</name>
<evidence type="ECO:0000313" key="1">
    <source>
        <dbReference type="EMBL" id="SDL31013.1"/>
    </source>
</evidence>
<proteinExistence type="predicted"/>
<dbReference type="AlphaFoldDB" id="A0A1G9J1C7"/>
<evidence type="ECO:0000313" key="2">
    <source>
        <dbReference type="Proteomes" id="UP000199053"/>
    </source>
</evidence>
<protein>
    <submittedName>
        <fullName evidence="1">Uncharacterized protein</fullName>
    </submittedName>
</protein>
<organism evidence="1 2">
    <name type="scientific">Maridesulfovibrio ferrireducens</name>
    <dbReference type="NCBI Taxonomy" id="246191"/>
    <lineage>
        <taxon>Bacteria</taxon>
        <taxon>Pseudomonadati</taxon>
        <taxon>Thermodesulfobacteriota</taxon>
        <taxon>Desulfovibrionia</taxon>
        <taxon>Desulfovibrionales</taxon>
        <taxon>Desulfovibrionaceae</taxon>
        <taxon>Maridesulfovibrio</taxon>
    </lineage>
</organism>
<accession>A0A1G9J1C7</accession>